<dbReference type="AlphaFoldDB" id="A0A6N7W5V0"/>
<dbReference type="InterPro" id="IPR001638">
    <property type="entry name" value="Solute-binding_3/MltF_N"/>
</dbReference>
<reference evidence="4 5" key="1">
    <citation type="submission" date="2019-08" db="EMBL/GenBank/DDBJ databases">
        <title>In-depth cultivation of the pig gut microbiome towards novel bacterial diversity and tailored functional studies.</title>
        <authorList>
            <person name="Wylensek D."/>
            <person name="Hitch T.C.A."/>
            <person name="Clavel T."/>
        </authorList>
    </citation>
    <scope>NUCLEOTIDE SEQUENCE [LARGE SCALE GENOMIC DNA]</scope>
    <source>
        <strain evidence="4 5">WB03_NA08</strain>
    </source>
</reference>
<evidence type="ECO:0000313" key="4">
    <source>
        <dbReference type="EMBL" id="MSS83518.1"/>
    </source>
</evidence>
<keyword evidence="1 2" id="KW-0732">Signal</keyword>
<dbReference type="Gene3D" id="3.40.190.10">
    <property type="entry name" value="Periplasmic binding protein-like II"/>
    <property type="match status" value="2"/>
</dbReference>
<gene>
    <name evidence="4" type="ORF">FYJ24_01815</name>
</gene>
<evidence type="ECO:0000313" key="5">
    <source>
        <dbReference type="Proteomes" id="UP000470875"/>
    </source>
</evidence>
<keyword evidence="5" id="KW-1185">Reference proteome</keyword>
<feature type="chain" id="PRO_5026882696" evidence="2">
    <location>
        <begin position="20"/>
        <end position="303"/>
    </location>
</feature>
<evidence type="ECO:0000256" key="2">
    <source>
        <dbReference type="SAM" id="SignalP"/>
    </source>
</evidence>
<sequence length="303" mass="31996">MRRLLPVALCIPLLLTACANNDVPPPTPTPNAVQSGGPSFSDLKTQADVAAMVPGDISSSGTLRVGISPTMAPAQYEGAQSGEYHGYTIALMKAVTTVMGVDVEFIKVDFPELIRGVGKDYDVAASSLSVTPERLEQANMVTYATVDSSFVVATSPKTPLADDFPCGAAVSVLKGTSQQRILATLSAECVEDDAKPISIKEYSSDQKEMFSDVSRGTIAAAFTDSDSAQYAVKNSLGRIRLEGTPISPQPQGVAVPITNAQLTVAIQAAIQYLLDNGYVEAIFQSYKVSEIAVNQSTINPRVN</sequence>
<dbReference type="Pfam" id="PF00497">
    <property type="entry name" value="SBP_bac_3"/>
    <property type="match status" value="1"/>
</dbReference>
<dbReference type="PANTHER" id="PTHR35936">
    <property type="entry name" value="MEMBRANE-BOUND LYTIC MUREIN TRANSGLYCOSYLASE F"/>
    <property type="match status" value="1"/>
</dbReference>
<dbReference type="SUPFAM" id="SSF53850">
    <property type="entry name" value="Periplasmic binding protein-like II"/>
    <property type="match status" value="1"/>
</dbReference>
<dbReference type="EMBL" id="VULO01000002">
    <property type="protein sequence ID" value="MSS83518.1"/>
    <property type="molecule type" value="Genomic_DNA"/>
</dbReference>
<dbReference type="SMART" id="SM00062">
    <property type="entry name" value="PBPb"/>
    <property type="match status" value="1"/>
</dbReference>
<evidence type="ECO:0000259" key="3">
    <source>
        <dbReference type="SMART" id="SM00062"/>
    </source>
</evidence>
<proteinExistence type="predicted"/>
<dbReference type="PROSITE" id="PS51257">
    <property type="entry name" value="PROKAR_LIPOPROTEIN"/>
    <property type="match status" value="1"/>
</dbReference>
<dbReference type="Proteomes" id="UP000470875">
    <property type="component" value="Unassembled WGS sequence"/>
</dbReference>
<name>A0A6N7W5V0_9ACTO</name>
<evidence type="ECO:0000256" key="1">
    <source>
        <dbReference type="ARBA" id="ARBA00022729"/>
    </source>
</evidence>
<feature type="signal peptide" evidence="2">
    <location>
        <begin position="1"/>
        <end position="19"/>
    </location>
</feature>
<protein>
    <submittedName>
        <fullName evidence="4">Transporter substrate-binding domain-containing protein</fullName>
    </submittedName>
</protein>
<accession>A0A6N7W5V0</accession>
<organism evidence="4 5">
    <name type="scientific">Scrofimicrobium canadense</name>
    <dbReference type="NCBI Taxonomy" id="2652290"/>
    <lineage>
        <taxon>Bacteria</taxon>
        <taxon>Bacillati</taxon>
        <taxon>Actinomycetota</taxon>
        <taxon>Actinomycetes</taxon>
        <taxon>Actinomycetales</taxon>
        <taxon>Actinomycetaceae</taxon>
        <taxon>Scrofimicrobium</taxon>
    </lineage>
</organism>
<dbReference type="PANTHER" id="PTHR35936:SF17">
    <property type="entry name" value="ARGININE-BINDING EXTRACELLULAR PROTEIN ARTP"/>
    <property type="match status" value="1"/>
</dbReference>
<feature type="domain" description="Solute-binding protein family 3/N-terminal" evidence="3">
    <location>
        <begin position="62"/>
        <end position="290"/>
    </location>
</feature>
<comment type="caution">
    <text evidence="4">The sequence shown here is derived from an EMBL/GenBank/DDBJ whole genome shotgun (WGS) entry which is preliminary data.</text>
</comment>